<sequence length="59" mass="6534">GMASHAKKGKEVCVASKGFKRIRKGVASSSSAKKDPLQEVWSQGRGRAWLKWFNTQKEA</sequence>
<keyword evidence="2" id="KW-1185">Reference proteome</keyword>
<evidence type="ECO:0000313" key="1">
    <source>
        <dbReference type="EMBL" id="MCE3049465.1"/>
    </source>
</evidence>
<accession>A0ABS8WJ54</accession>
<dbReference type="EMBL" id="JACEIK010006909">
    <property type="protein sequence ID" value="MCE3049465.1"/>
    <property type="molecule type" value="Genomic_DNA"/>
</dbReference>
<comment type="caution">
    <text evidence="1">The sequence shown here is derived from an EMBL/GenBank/DDBJ whole genome shotgun (WGS) entry which is preliminary data.</text>
</comment>
<gene>
    <name evidence="1" type="ORF">HAX54_044919</name>
</gene>
<name>A0ABS8WJ54_DATST</name>
<evidence type="ECO:0000313" key="2">
    <source>
        <dbReference type="Proteomes" id="UP000823775"/>
    </source>
</evidence>
<organism evidence="1 2">
    <name type="scientific">Datura stramonium</name>
    <name type="common">Jimsonweed</name>
    <name type="synonym">Common thornapple</name>
    <dbReference type="NCBI Taxonomy" id="4076"/>
    <lineage>
        <taxon>Eukaryota</taxon>
        <taxon>Viridiplantae</taxon>
        <taxon>Streptophyta</taxon>
        <taxon>Embryophyta</taxon>
        <taxon>Tracheophyta</taxon>
        <taxon>Spermatophyta</taxon>
        <taxon>Magnoliopsida</taxon>
        <taxon>eudicotyledons</taxon>
        <taxon>Gunneridae</taxon>
        <taxon>Pentapetalae</taxon>
        <taxon>asterids</taxon>
        <taxon>lamiids</taxon>
        <taxon>Solanales</taxon>
        <taxon>Solanaceae</taxon>
        <taxon>Solanoideae</taxon>
        <taxon>Datureae</taxon>
        <taxon>Datura</taxon>
    </lineage>
</organism>
<proteinExistence type="predicted"/>
<feature type="non-terminal residue" evidence="1">
    <location>
        <position position="1"/>
    </location>
</feature>
<reference evidence="1 2" key="1">
    <citation type="journal article" date="2021" name="BMC Genomics">
        <title>Datura genome reveals duplications of psychoactive alkaloid biosynthetic genes and high mutation rate following tissue culture.</title>
        <authorList>
            <person name="Rajewski A."/>
            <person name="Carter-House D."/>
            <person name="Stajich J."/>
            <person name="Litt A."/>
        </authorList>
    </citation>
    <scope>NUCLEOTIDE SEQUENCE [LARGE SCALE GENOMIC DNA]</scope>
    <source>
        <strain evidence="1">AR-01</strain>
    </source>
</reference>
<protein>
    <submittedName>
        <fullName evidence="1">Uncharacterized protein</fullName>
    </submittedName>
</protein>
<feature type="non-terminal residue" evidence="1">
    <location>
        <position position="59"/>
    </location>
</feature>
<dbReference type="Proteomes" id="UP000823775">
    <property type="component" value="Unassembled WGS sequence"/>
</dbReference>